<dbReference type="GO" id="GO:0016020">
    <property type="term" value="C:membrane"/>
    <property type="evidence" value="ECO:0007669"/>
    <property type="project" value="InterPro"/>
</dbReference>
<dbReference type="InterPro" id="IPR001872">
    <property type="entry name" value="Peptidase_A8"/>
</dbReference>
<name>A0A428W3F5_AMYBA</name>
<dbReference type="EMBL" id="QHHU01000067">
    <property type="protein sequence ID" value="RSM37620.1"/>
    <property type="molecule type" value="Genomic_DNA"/>
</dbReference>
<reference evidence="3 4" key="1">
    <citation type="submission" date="2018-05" db="EMBL/GenBank/DDBJ databases">
        <title>Evolution of GPA BGCs.</title>
        <authorList>
            <person name="Waglechner N."/>
            <person name="Wright G.D."/>
        </authorList>
    </citation>
    <scope>NUCLEOTIDE SEQUENCE [LARGE SCALE GENOMIC DNA]</scope>
    <source>
        <strain evidence="3 4">DSM 5908</strain>
    </source>
</reference>
<dbReference type="Pfam" id="PF01252">
    <property type="entry name" value="Peptidase_A8"/>
    <property type="match status" value="1"/>
</dbReference>
<sequence length="298" mass="32418">MREPLGTPVDDCLRDVGDPSNSRSSVGLQIRHPRHCRPVQRRRRGEGIARGFPTARSRLVGPSTRDRSIFRRAARKPMTRNDKAEASRIGDKIVAPRWTAFALLPVVFVDQVTKWWAWREVPRAHINFGGNPLVGPVVGGWYADPVTGAVLDLVSSASLVAAVLLLLRRRHPKLLLAPAALAIGGWTSNLLDRLGLHHLTAPGSVRGAIDFIPVGKYCFNVADFFIIAATLAFTLAHAYRWAVRATTEVPRPPLRLRTPARIATATAAAGLVATVTLGATHYGGATHPPPVHRTTAIR</sequence>
<dbReference type="OrthoDB" id="3637554at2"/>
<keyword evidence="2" id="KW-0472">Membrane</keyword>
<feature type="region of interest" description="Disordered" evidence="1">
    <location>
        <begin position="1"/>
        <end position="28"/>
    </location>
</feature>
<gene>
    <name evidence="3" type="ORF">DMA12_35885</name>
</gene>
<evidence type="ECO:0000313" key="3">
    <source>
        <dbReference type="EMBL" id="RSM37620.1"/>
    </source>
</evidence>
<comment type="caution">
    <text evidence="3">The sequence shown here is derived from an EMBL/GenBank/DDBJ whole genome shotgun (WGS) entry which is preliminary data.</text>
</comment>
<dbReference type="GO" id="GO:0004190">
    <property type="term" value="F:aspartic-type endopeptidase activity"/>
    <property type="evidence" value="ECO:0007669"/>
    <property type="project" value="InterPro"/>
</dbReference>
<feature type="transmembrane region" description="Helical" evidence="2">
    <location>
        <begin position="146"/>
        <end position="167"/>
    </location>
</feature>
<dbReference type="GO" id="GO:0006508">
    <property type="term" value="P:proteolysis"/>
    <property type="evidence" value="ECO:0007669"/>
    <property type="project" value="InterPro"/>
</dbReference>
<protein>
    <submittedName>
        <fullName evidence="3">Uncharacterized protein</fullName>
    </submittedName>
</protein>
<accession>A0A428W3F5</accession>
<dbReference type="AlphaFoldDB" id="A0A428W3F5"/>
<feature type="transmembrane region" description="Helical" evidence="2">
    <location>
        <begin position="224"/>
        <end position="242"/>
    </location>
</feature>
<keyword evidence="2" id="KW-0812">Transmembrane</keyword>
<evidence type="ECO:0000256" key="2">
    <source>
        <dbReference type="SAM" id="Phobius"/>
    </source>
</evidence>
<evidence type="ECO:0000313" key="4">
    <source>
        <dbReference type="Proteomes" id="UP000286716"/>
    </source>
</evidence>
<dbReference type="Proteomes" id="UP000286716">
    <property type="component" value="Unassembled WGS sequence"/>
</dbReference>
<keyword evidence="4" id="KW-1185">Reference proteome</keyword>
<feature type="transmembrane region" description="Helical" evidence="2">
    <location>
        <begin position="174"/>
        <end position="191"/>
    </location>
</feature>
<evidence type="ECO:0000256" key="1">
    <source>
        <dbReference type="SAM" id="MobiDB-lite"/>
    </source>
</evidence>
<proteinExistence type="predicted"/>
<keyword evidence="2" id="KW-1133">Transmembrane helix</keyword>
<feature type="transmembrane region" description="Helical" evidence="2">
    <location>
        <begin position="262"/>
        <end position="282"/>
    </location>
</feature>
<organism evidence="3 4">
    <name type="scientific">Amycolatopsis balhimycina DSM 5908</name>
    <dbReference type="NCBI Taxonomy" id="1081091"/>
    <lineage>
        <taxon>Bacteria</taxon>
        <taxon>Bacillati</taxon>
        <taxon>Actinomycetota</taxon>
        <taxon>Actinomycetes</taxon>
        <taxon>Pseudonocardiales</taxon>
        <taxon>Pseudonocardiaceae</taxon>
        <taxon>Amycolatopsis</taxon>
    </lineage>
</organism>